<dbReference type="GO" id="GO:0005886">
    <property type="term" value="C:plasma membrane"/>
    <property type="evidence" value="ECO:0007669"/>
    <property type="project" value="UniProtKB-SubCell"/>
</dbReference>
<dbReference type="InterPro" id="IPR017452">
    <property type="entry name" value="GPCR_Rhodpsn_7TM"/>
</dbReference>
<dbReference type="Pfam" id="PF13853">
    <property type="entry name" value="7tm_4"/>
    <property type="match status" value="1"/>
</dbReference>
<dbReference type="GeneTree" id="ENSGT00940000163767"/>
<evidence type="ECO:0000256" key="13">
    <source>
        <dbReference type="RuleBase" id="RU000688"/>
    </source>
</evidence>
<dbReference type="Bgee" id="ENSAMXG00000025435">
    <property type="expression patterns" value="Expressed in olfactory epithelium"/>
</dbReference>
<evidence type="ECO:0000256" key="1">
    <source>
        <dbReference type="ARBA" id="ARBA00004651"/>
    </source>
</evidence>
<keyword evidence="9" id="KW-1015">Disulfide bond</keyword>
<accession>W5LSY0</accession>
<evidence type="ECO:0000256" key="9">
    <source>
        <dbReference type="ARBA" id="ARBA00023157"/>
    </source>
</evidence>
<dbReference type="PANTHER" id="PTHR26451:SF854">
    <property type="entry name" value="ODORANT RECEPTOR-RELATED"/>
    <property type="match status" value="1"/>
</dbReference>
<feature type="transmembrane region" description="Helical" evidence="14">
    <location>
        <begin position="102"/>
        <end position="124"/>
    </location>
</feature>
<comment type="similarity">
    <text evidence="13">Belongs to the G-protein coupled receptor 1 family.</text>
</comment>
<dbReference type="InterPro" id="IPR000725">
    <property type="entry name" value="Olfact_rcpt"/>
</dbReference>
<evidence type="ECO:0000256" key="4">
    <source>
        <dbReference type="ARBA" id="ARBA00022692"/>
    </source>
</evidence>
<dbReference type="eggNOG" id="ENOG502QR3E">
    <property type="taxonomic scope" value="Eukaryota"/>
</dbReference>
<evidence type="ECO:0000313" key="16">
    <source>
        <dbReference type="Ensembl" id="ENSAMXP00000026140.2"/>
    </source>
</evidence>
<evidence type="ECO:0000259" key="15">
    <source>
        <dbReference type="PROSITE" id="PS50262"/>
    </source>
</evidence>
<evidence type="ECO:0000256" key="12">
    <source>
        <dbReference type="ARBA" id="ARBA00023224"/>
    </source>
</evidence>
<dbReference type="HOGENOM" id="CLU_012526_0_1_1"/>
<evidence type="ECO:0000256" key="14">
    <source>
        <dbReference type="RuleBase" id="RU363047"/>
    </source>
</evidence>
<keyword evidence="17" id="KW-1185">Reference proteome</keyword>
<keyword evidence="8 14" id="KW-0472">Membrane</keyword>
<dbReference type="SUPFAM" id="SSF81321">
    <property type="entry name" value="Family A G protein-coupled receptor-like"/>
    <property type="match status" value="1"/>
</dbReference>
<proteinExistence type="inferred from homology"/>
<feature type="transmembrane region" description="Helical" evidence="14">
    <location>
        <begin position="27"/>
        <end position="51"/>
    </location>
</feature>
<evidence type="ECO:0000256" key="10">
    <source>
        <dbReference type="ARBA" id="ARBA00023170"/>
    </source>
</evidence>
<reference evidence="16" key="3">
    <citation type="submission" date="2025-08" db="UniProtKB">
        <authorList>
            <consortium name="Ensembl"/>
        </authorList>
    </citation>
    <scope>IDENTIFICATION</scope>
</reference>
<dbReference type="PANTHER" id="PTHR26451">
    <property type="entry name" value="G_PROTEIN_RECEP_F1_2 DOMAIN-CONTAINING PROTEIN"/>
    <property type="match status" value="1"/>
</dbReference>
<dbReference type="GO" id="GO:0004930">
    <property type="term" value="F:G protein-coupled receptor activity"/>
    <property type="evidence" value="ECO:0007669"/>
    <property type="project" value="UniProtKB-KW"/>
</dbReference>
<evidence type="ECO:0000256" key="11">
    <source>
        <dbReference type="ARBA" id="ARBA00023180"/>
    </source>
</evidence>
<feature type="transmembrane region" description="Helical" evidence="14">
    <location>
        <begin position="63"/>
        <end position="82"/>
    </location>
</feature>
<evidence type="ECO:0000256" key="5">
    <source>
        <dbReference type="ARBA" id="ARBA00022725"/>
    </source>
</evidence>
<reference evidence="17" key="1">
    <citation type="submission" date="2013-03" db="EMBL/GenBank/DDBJ databases">
        <authorList>
            <person name="Jeffery W."/>
            <person name="Warren W."/>
            <person name="Wilson R.K."/>
        </authorList>
    </citation>
    <scope>NUCLEOTIDE SEQUENCE</scope>
    <source>
        <strain evidence="17">female</strain>
    </source>
</reference>
<keyword evidence="7 13" id="KW-0297">G-protein coupled receptor</keyword>
<dbReference type="FunFam" id="1.20.1070.10:FF:000024">
    <property type="entry name" value="Olfactory receptor"/>
    <property type="match status" value="1"/>
</dbReference>
<evidence type="ECO:0000313" key="17">
    <source>
        <dbReference type="Proteomes" id="UP000018467"/>
    </source>
</evidence>
<organism evidence="16 17">
    <name type="scientific">Astyanax mexicanus</name>
    <name type="common">Blind cave fish</name>
    <name type="synonym">Astyanax fasciatus mexicanus</name>
    <dbReference type="NCBI Taxonomy" id="7994"/>
    <lineage>
        <taxon>Eukaryota</taxon>
        <taxon>Metazoa</taxon>
        <taxon>Chordata</taxon>
        <taxon>Craniata</taxon>
        <taxon>Vertebrata</taxon>
        <taxon>Euteleostomi</taxon>
        <taxon>Actinopterygii</taxon>
        <taxon>Neopterygii</taxon>
        <taxon>Teleostei</taxon>
        <taxon>Ostariophysi</taxon>
        <taxon>Characiformes</taxon>
        <taxon>Characoidei</taxon>
        <taxon>Acestrorhamphidae</taxon>
        <taxon>Acestrorhamphinae</taxon>
        <taxon>Astyanax</taxon>
    </lineage>
</organism>
<keyword evidence="5 14" id="KW-0552">Olfaction</keyword>
<dbReference type="PROSITE" id="PS00237">
    <property type="entry name" value="G_PROTEIN_RECEP_F1_1"/>
    <property type="match status" value="1"/>
</dbReference>
<dbReference type="GO" id="GO:0005549">
    <property type="term" value="F:odorant binding"/>
    <property type="evidence" value="ECO:0007669"/>
    <property type="project" value="TreeGrafter"/>
</dbReference>
<dbReference type="InterPro" id="IPR052921">
    <property type="entry name" value="GPCR1_Superfamily_Member"/>
</dbReference>
<dbReference type="PRINTS" id="PR00237">
    <property type="entry name" value="GPCRRHODOPSN"/>
</dbReference>
<dbReference type="Ensembl" id="ENSAMXT00000026161.2">
    <property type="protein sequence ID" value="ENSAMXP00000026140.2"/>
    <property type="gene ID" value="ENSAMXG00000025435.2"/>
</dbReference>
<reference evidence="16" key="4">
    <citation type="submission" date="2025-09" db="UniProtKB">
        <authorList>
            <consortium name="Ensembl"/>
        </authorList>
    </citation>
    <scope>IDENTIFICATION</scope>
</reference>
<protein>
    <recommendedName>
        <fullName evidence="14">Olfactory receptor</fullName>
    </recommendedName>
</protein>
<keyword evidence="12 13" id="KW-0807">Transducer</keyword>
<dbReference type="Gene3D" id="1.20.1070.10">
    <property type="entry name" value="Rhodopsin 7-helix transmembrane proteins"/>
    <property type="match status" value="1"/>
</dbReference>
<feature type="transmembrane region" description="Helical" evidence="14">
    <location>
        <begin position="278"/>
        <end position="297"/>
    </location>
</feature>
<comment type="subcellular location">
    <subcellularLocation>
        <location evidence="1 14">Cell membrane</location>
        <topology evidence="1 14">Multi-pass membrane protein</topology>
    </subcellularLocation>
</comment>
<dbReference type="Proteomes" id="UP000018467">
    <property type="component" value="Unassembled WGS sequence"/>
</dbReference>
<dbReference type="PRINTS" id="PR00245">
    <property type="entry name" value="OLFACTORYR"/>
</dbReference>
<evidence type="ECO:0000256" key="8">
    <source>
        <dbReference type="ARBA" id="ARBA00023136"/>
    </source>
</evidence>
<evidence type="ECO:0000256" key="3">
    <source>
        <dbReference type="ARBA" id="ARBA00022606"/>
    </source>
</evidence>
<feature type="transmembrane region" description="Helical" evidence="14">
    <location>
        <begin position="209"/>
        <end position="229"/>
    </location>
</feature>
<dbReference type="InParanoid" id="W5LSY0"/>
<dbReference type="GO" id="GO:0004984">
    <property type="term" value="F:olfactory receptor activity"/>
    <property type="evidence" value="ECO:0007669"/>
    <property type="project" value="InterPro"/>
</dbReference>
<dbReference type="InterPro" id="IPR000276">
    <property type="entry name" value="GPCR_Rhodpsn"/>
</dbReference>
<evidence type="ECO:0000256" key="6">
    <source>
        <dbReference type="ARBA" id="ARBA00022989"/>
    </source>
</evidence>
<keyword evidence="11" id="KW-0325">Glycoprotein</keyword>
<keyword evidence="4 13" id="KW-0812">Transmembrane</keyword>
<keyword evidence="3 14" id="KW-0716">Sensory transduction</keyword>
<name>W5LSY0_ASTMX</name>
<keyword evidence="2 14" id="KW-1003">Cell membrane</keyword>
<evidence type="ECO:0000256" key="2">
    <source>
        <dbReference type="ARBA" id="ARBA00022475"/>
    </source>
</evidence>
<evidence type="ECO:0000256" key="7">
    <source>
        <dbReference type="ARBA" id="ARBA00023040"/>
    </source>
</evidence>
<sequence>MANETKDTIYDLNTVFVLKSMNLSGEIAYITVIIALPAYIFAVVSNLLIIVTVIFNRTMHEPMYILLCNLSLNDIFGISAMVPRSIFNIMFEYGLVTFPECILQAWFLHLYGGTTLLILSVMAFDRYIAICHPLRYHAIMSKTFLLGLIAFSWLTTCFLCFILFCLTLRHPFCRKDLPSYYCDNVSILRVTCATDITVNNVYGLFITGFFHGVGLFSVIFSYTCIIITCCKTKDSESKSKAWHTCGTHLAVFLIYEISSSAVVLLHRFPNTPPTVQRIMGLVYVIVPNCLNPVIYGLKTKDVKSKMKFLKNRIFGMNKLKPAKSEQVKAITTM</sequence>
<keyword evidence="10 13" id="KW-0675">Receptor</keyword>
<keyword evidence="6 14" id="KW-1133">Transmembrane helix</keyword>
<feature type="domain" description="G-protein coupled receptors family 1 profile" evidence="15">
    <location>
        <begin position="45"/>
        <end position="295"/>
    </location>
</feature>
<reference evidence="17" key="2">
    <citation type="journal article" date="2014" name="Nat. Commun.">
        <title>The cavefish genome reveals candidate genes for eye loss.</title>
        <authorList>
            <person name="McGaugh S.E."/>
            <person name="Gross J.B."/>
            <person name="Aken B."/>
            <person name="Blin M."/>
            <person name="Borowsky R."/>
            <person name="Chalopin D."/>
            <person name="Hinaux H."/>
            <person name="Jeffery W.R."/>
            <person name="Keene A."/>
            <person name="Ma L."/>
            <person name="Minx P."/>
            <person name="Murphy D."/>
            <person name="O'Quin K.E."/>
            <person name="Retaux S."/>
            <person name="Rohner N."/>
            <person name="Searle S.M."/>
            <person name="Stahl B.A."/>
            <person name="Tabin C."/>
            <person name="Volff J.N."/>
            <person name="Yoshizawa M."/>
            <person name="Warren W.C."/>
        </authorList>
    </citation>
    <scope>NUCLEOTIDE SEQUENCE [LARGE SCALE GENOMIC DNA]</scope>
    <source>
        <strain evidence="17">female</strain>
    </source>
</reference>
<feature type="transmembrane region" description="Helical" evidence="14">
    <location>
        <begin position="144"/>
        <end position="169"/>
    </location>
</feature>
<dbReference type="PROSITE" id="PS50262">
    <property type="entry name" value="G_PROTEIN_RECEP_F1_2"/>
    <property type="match status" value="1"/>
</dbReference>
<feature type="transmembrane region" description="Helical" evidence="14">
    <location>
        <begin position="241"/>
        <end position="266"/>
    </location>
</feature>
<dbReference type="AlphaFoldDB" id="W5LSY0"/>